<evidence type="ECO:0000256" key="3">
    <source>
        <dbReference type="ARBA" id="ARBA00022692"/>
    </source>
</evidence>
<evidence type="ECO:0000256" key="8">
    <source>
        <dbReference type="ARBA" id="ARBA00024725"/>
    </source>
</evidence>
<dbReference type="PROSITE" id="PS50893">
    <property type="entry name" value="ABC_TRANSPORTER_2"/>
    <property type="match status" value="1"/>
</dbReference>
<keyword evidence="5 12" id="KW-0067">ATP-binding</keyword>
<dbReference type="InterPro" id="IPR039421">
    <property type="entry name" value="Type_1_exporter"/>
</dbReference>
<feature type="transmembrane region" description="Helical" evidence="9">
    <location>
        <begin position="129"/>
        <end position="150"/>
    </location>
</feature>
<dbReference type="Proteomes" id="UP000664779">
    <property type="component" value="Unassembled WGS sequence"/>
</dbReference>
<name>A0A939J5A3_9HYPH</name>
<dbReference type="InterPro" id="IPR011527">
    <property type="entry name" value="ABC1_TM_dom"/>
</dbReference>
<evidence type="ECO:0000256" key="5">
    <source>
        <dbReference type="ARBA" id="ARBA00022840"/>
    </source>
</evidence>
<comment type="function">
    <text evidence="8">Part of an ABC transporter complex. Transmembrane domains (TMD) form a pore in the inner membrane and the ATP-binding domain (NBD) is responsible for energy generation.</text>
</comment>
<dbReference type="Pfam" id="PF00664">
    <property type="entry name" value="ABC_membrane"/>
    <property type="match status" value="1"/>
</dbReference>
<organism evidence="12 13">
    <name type="scientific">Roseibium limicola</name>
    <dbReference type="NCBI Taxonomy" id="2816037"/>
    <lineage>
        <taxon>Bacteria</taxon>
        <taxon>Pseudomonadati</taxon>
        <taxon>Pseudomonadota</taxon>
        <taxon>Alphaproteobacteria</taxon>
        <taxon>Hyphomicrobiales</taxon>
        <taxon>Stappiaceae</taxon>
        <taxon>Roseibium</taxon>
    </lineage>
</organism>
<feature type="transmembrane region" description="Helical" evidence="9">
    <location>
        <begin position="156"/>
        <end position="177"/>
    </location>
</feature>
<dbReference type="InterPro" id="IPR017871">
    <property type="entry name" value="ABC_transporter-like_CS"/>
</dbReference>
<dbReference type="SUPFAM" id="SSF90123">
    <property type="entry name" value="ABC transporter transmembrane region"/>
    <property type="match status" value="1"/>
</dbReference>
<comment type="similarity">
    <text evidence="2">Belongs to the ABC transporter superfamily.</text>
</comment>
<evidence type="ECO:0000313" key="13">
    <source>
        <dbReference type="Proteomes" id="UP000664779"/>
    </source>
</evidence>
<gene>
    <name evidence="12" type="ORF">J0X15_01420</name>
</gene>
<dbReference type="GO" id="GO:0005886">
    <property type="term" value="C:plasma membrane"/>
    <property type="evidence" value="ECO:0007669"/>
    <property type="project" value="UniProtKB-SubCell"/>
</dbReference>
<evidence type="ECO:0000259" key="11">
    <source>
        <dbReference type="PROSITE" id="PS50929"/>
    </source>
</evidence>
<dbReference type="PANTHER" id="PTHR43394">
    <property type="entry name" value="ATP-DEPENDENT PERMEASE MDL1, MITOCHONDRIAL"/>
    <property type="match status" value="1"/>
</dbReference>
<keyword evidence="13" id="KW-1185">Reference proteome</keyword>
<dbReference type="SUPFAM" id="SSF52540">
    <property type="entry name" value="P-loop containing nucleoside triphosphate hydrolases"/>
    <property type="match status" value="1"/>
</dbReference>
<dbReference type="PROSITE" id="PS50929">
    <property type="entry name" value="ABC_TM1F"/>
    <property type="match status" value="1"/>
</dbReference>
<dbReference type="InterPro" id="IPR003439">
    <property type="entry name" value="ABC_transporter-like_ATP-bd"/>
</dbReference>
<evidence type="ECO:0000256" key="1">
    <source>
        <dbReference type="ARBA" id="ARBA00004651"/>
    </source>
</evidence>
<dbReference type="GO" id="GO:0005524">
    <property type="term" value="F:ATP binding"/>
    <property type="evidence" value="ECO:0007669"/>
    <property type="project" value="UniProtKB-KW"/>
</dbReference>
<dbReference type="Gene3D" id="1.20.1560.10">
    <property type="entry name" value="ABC transporter type 1, transmembrane domain"/>
    <property type="match status" value="1"/>
</dbReference>
<dbReference type="PROSITE" id="PS00211">
    <property type="entry name" value="ABC_TRANSPORTER_1"/>
    <property type="match status" value="1"/>
</dbReference>
<proteinExistence type="inferred from homology"/>
<protein>
    <submittedName>
        <fullName evidence="12">ABC transporter ATP-binding protein</fullName>
    </submittedName>
</protein>
<sequence>MLYYFITQARWAFVLMLVLGGVTAAVETSLYVFLGWIVDLIATADREGFFVTHWRLLAGMAFVIIVLRTLATSLTALVEEQTAVPHFINLVRWQSHQQVMRQSISYFQNDFSGRLAQKVTQSGMAANEFMVNLLQTVWFILIYALSALVLLGQLDVGIAVLVAAWLVTVSAIAWYFVPRVRLAAKATANAASGVSGHLVDTYTNIQSVKLFGSRRGEDSGARAAFENSIGKTRVFTRLLTSVRSLMSFVSGTMMVLIGGSALYYWQAGALTTGDVAFTLGLVFRLAMLLNRLLGQLNGLFRNIGTFQDSMETVIKPIAVQDQPGAPELKVATGAISFGNVGFHYGKKGGVIDDLSLEIAPGERIGLIGPSGAGKSTLVNLLLRFYDVEHGRIKIDGVDIREVTQESLRRQIGMVTQDTSLMHRSIRENIGYGRPGASEEEIVEAARRTQALRFIEGLEDVQGRKALEAKVGERGVKLSGGQRQRIAIARVLLKNAPVLVLDEATSALDSEVEAVIQENLLELMEGKTVIAIAHRLSTISRLDRLVVMEDGRIVQTGTHDELLQQAGSLYARLWQRQSGGFLAVDQMTGGPGG</sequence>
<keyword evidence="7 9" id="KW-0472">Membrane</keyword>
<dbReference type="GO" id="GO:0016887">
    <property type="term" value="F:ATP hydrolysis activity"/>
    <property type="evidence" value="ECO:0007669"/>
    <property type="project" value="InterPro"/>
</dbReference>
<keyword evidence="3 9" id="KW-0812">Transmembrane</keyword>
<evidence type="ECO:0000259" key="10">
    <source>
        <dbReference type="PROSITE" id="PS50893"/>
    </source>
</evidence>
<feature type="domain" description="ABC transporter" evidence="10">
    <location>
        <begin position="335"/>
        <end position="574"/>
    </location>
</feature>
<dbReference type="InterPro" id="IPR036640">
    <property type="entry name" value="ABC1_TM_sf"/>
</dbReference>
<dbReference type="InterPro" id="IPR027417">
    <property type="entry name" value="P-loop_NTPase"/>
</dbReference>
<evidence type="ECO:0000313" key="12">
    <source>
        <dbReference type="EMBL" id="MBO0343867.1"/>
    </source>
</evidence>
<evidence type="ECO:0000256" key="6">
    <source>
        <dbReference type="ARBA" id="ARBA00022989"/>
    </source>
</evidence>
<feature type="transmembrane region" description="Helical" evidence="9">
    <location>
        <begin position="12"/>
        <end position="37"/>
    </location>
</feature>
<feature type="transmembrane region" description="Helical" evidence="9">
    <location>
        <begin position="245"/>
        <end position="263"/>
    </location>
</feature>
<reference evidence="12" key="1">
    <citation type="submission" date="2021-03" db="EMBL/GenBank/DDBJ databases">
        <title>Roseibium sp. CAU 1637 isolated from Incheon.</title>
        <authorList>
            <person name="Kim W."/>
        </authorList>
    </citation>
    <scope>NUCLEOTIDE SEQUENCE</scope>
    <source>
        <strain evidence="12">CAU 1637</strain>
    </source>
</reference>
<evidence type="ECO:0000256" key="4">
    <source>
        <dbReference type="ARBA" id="ARBA00022741"/>
    </source>
</evidence>
<dbReference type="AlphaFoldDB" id="A0A939J5A3"/>
<keyword evidence="6 9" id="KW-1133">Transmembrane helix</keyword>
<dbReference type="Gene3D" id="3.40.50.300">
    <property type="entry name" value="P-loop containing nucleotide triphosphate hydrolases"/>
    <property type="match status" value="1"/>
</dbReference>
<evidence type="ECO:0000256" key="9">
    <source>
        <dbReference type="SAM" id="Phobius"/>
    </source>
</evidence>
<accession>A0A939J5A3</accession>
<dbReference type="EMBL" id="JAFLNF010000001">
    <property type="protein sequence ID" value="MBO0343867.1"/>
    <property type="molecule type" value="Genomic_DNA"/>
</dbReference>
<dbReference type="PANTHER" id="PTHR43394:SF1">
    <property type="entry name" value="ATP-BINDING CASSETTE SUB-FAMILY B MEMBER 10, MITOCHONDRIAL"/>
    <property type="match status" value="1"/>
</dbReference>
<dbReference type="GO" id="GO:0015421">
    <property type="term" value="F:ABC-type oligopeptide transporter activity"/>
    <property type="evidence" value="ECO:0007669"/>
    <property type="project" value="TreeGrafter"/>
</dbReference>
<evidence type="ECO:0000256" key="7">
    <source>
        <dbReference type="ARBA" id="ARBA00023136"/>
    </source>
</evidence>
<comment type="caution">
    <text evidence="12">The sequence shown here is derived from an EMBL/GenBank/DDBJ whole genome shotgun (WGS) entry which is preliminary data.</text>
</comment>
<dbReference type="FunFam" id="3.40.50.300:FF:000218">
    <property type="entry name" value="Multidrug ABC transporter ATP-binding protein"/>
    <property type="match status" value="1"/>
</dbReference>
<dbReference type="InterPro" id="IPR003593">
    <property type="entry name" value="AAA+_ATPase"/>
</dbReference>
<dbReference type="RefSeq" id="WP_206937625.1">
    <property type="nucleotide sequence ID" value="NZ_JAFLNF010000001.1"/>
</dbReference>
<feature type="domain" description="ABC transmembrane type-1" evidence="11">
    <location>
        <begin position="14"/>
        <end position="301"/>
    </location>
</feature>
<dbReference type="SMART" id="SM00382">
    <property type="entry name" value="AAA"/>
    <property type="match status" value="1"/>
</dbReference>
<evidence type="ECO:0000256" key="2">
    <source>
        <dbReference type="ARBA" id="ARBA00005417"/>
    </source>
</evidence>
<dbReference type="Pfam" id="PF00005">
    <property type="entry name" value="ABC_tran"/>
    <property type="match status" value="1"/>
</dbReference>
<comment type="subcellular location">
    <subcellularLocation>
        <location evidence="1">Cell membrane</location>
        <topology evidence="1">Multi-pass membrane protein</topology>
    </subcellularLocation>
</comment>
<keyword evidence="4" id="KW-0547">Nucleotide-binding</keyword>